<comment type="caution">
    <text evidence="12">The sequence shown here is derived from an EMBL/GenBank/DDBJ whole genome shotgun (WGS) entry which is preliminary data.</text>
</comment>
<dbReference type="RefSeq" id="XP_069230632.1">
    <property type="nucleotide sequence ID" value="XM_069372513.1"/>
</dbReference>
<sequence length="552" mass="61334">MASHSASQRYLSTRGGSYDLSFEDVVLKGLANDGGLFIPEEIPSLPSDWQTAWRGLSFQDLAFEIFSLYVSRNEIPEADLKEIIKKSYGTFRADNIVPITTLDQEKNLHLLELFHGPTFAFKDVALQFLGNLFEYFLTRRNKGKEDGRNREHLTVIGATSGDTGSAAIYGLRGKKDVSVFIMHPKGKVSPIQEAQMTTVLDANVHNLAVEGTFDDCQDIVKALFADPEINRTHRLAAVNSINWARILAQMTYYFHSYFSIARQTGSSDPKVRFVVPTGNFGDIIAGYFATRMGLPADKLVIATNENDILHRFWRTGHYEKHPVHGREAEGGIEEDGAKAHSEGVKETLAPAMDILVSSNFERLLWYLAYRTSKVEETNRRRMEAGEKVKTWLAQLKNDGGFGVDPEILAAAKDSFASERVSDKQTIEAIKDVYGWALPAQKDAGRKATTGTEHDGHYILDPHSAIGIAASLRSIADAGKGAHHISLATAHPAKFSHAVELALKDQQGFSFETVLPEQFVGLEQREKRVLGAKASWEGVREIVVKRVEEEKRA</sequence>
<evidence type="ECO:0000313" key="13">
    <source>
        <dbReference type="Proteomes" id="UP000803884"/>
    </source>
</evidence>
<dbReference type="InterPro" id="IPR000634">
    <property type="entry name" value="Ser/Thr_deHydtase_PyrdxlP-BS"/>
</dbReference>
<evidence type="ECO:0000259" key="10">
    <source>
        <dbReference type="Pfam" id="PF00291"/>
    </source>
</evidence>
<dbReference type="InterPro" id="IPR037158">
    <property type="entry name" value="Thr_synth_N_sf"/>
</dbReference>
<evidence type="ECO:0000256" key="8">
    <source>
        <dbReference type="ARBA" id="ARBA00023239"/>
    </source>
</evidence>
<keyword evidence="13" id="KW-1185">Reference proteome</keyword>
<dbReference type="GO" id="GO:0030170">
    <property type="term" value="F:pyridoxal phosphate binding"/>
    <property type="evidence" value="ECO:0007669"/>
    <property type="project" value="InterPro"/>
</dbReference>
<evidence type="ECO:0000256" key="1">
    <source>
        <dbReference type="ARBA" id="ARBA00001933"/>
    </source>
</evidence>
<organism evidence="12 13">
    <name type="scientific">Cladosporium halotolerans</name>
    <dbReference type="NCBI Taxonomy" id="1052096"/>
    <lineage>
        <taxon>Eukaryota</taxon>
        <taxon>Fungi</taxon>
        <taxon>Dikarya</taxon>
        <taxon>Ascomycota</taxon>
        <taxon>Pezizomycotina</taxon>
        <taxon>Dothideomycetes</taxon>
        <taxon>Dothideomycetidae</taxon>
        <taxon>Cladosporiales</taxon>
        <taxon>Cladosporiaceae</taxon>
        <taxon>Cladosporium</taxon>
    </lineage>
</organism>
<dbReference type="PANTHER" id="PTHR42690">
    <property type="entry name" value="THREONINE SYNTHASE FAMILY MEMBER"/>
    <property type="match status" value="1"/>
</dbReference>
<accession>A0AB34KUN9</accession>
<comment type="similarity">
    <text evidence="3">Belongs to the threonine synthase family.</text>
</comment>
<feature type="modified residue" description="N6-(pyridoxal phosphate)lysine" evidence="9">
    <location>
        <position position="122"/>
    </location>
</feature>
<evidence type="ECO:0000256" key="7">
    <source>
        <dbReference type="ARBA" id="ARBA00022898"/>
    </source>
</evidence>
<evidence type="ECO:0000256" key="6">
    <source>
        <dbReference type="ARBA" id="ARBA00022697"/>
    </source>
</evidence>
<dbReference type="FunFam" id="3.90.1380.10:FF:000003">
    <property type="entry name" value="THR4p Threonine synthase"/>
    <property type="match status" value="1"/>
</dbReference>
<dbReference type="InterPro" id="IPR051166">
    <property type="entry name" value="Threonine_Synthase"/>
</dbReference>
<dbReference type="Pfam" id="PF00291">
    <property type="entry name" value="PALP"/>
    <property type="match status" value="1"/>
</dbReference>
<feature type="domain" description="Tryptophan synthase beta chain-like PALP" evidence="10">
    <location>
        <begin position="108"/>
        <end position="330"/>
    </location>
</feature>
<name>A0AB34KUN9_9PEZI</name>
<gene>
    <name evidence="12" type="ORF">WHR41_03907</name>
</gene>
<feature type="domain" description="Threonine synthase N-terminal" evidence="11">
    <location>
        <begin position="9"/>
        <end position="88"/>
    </location>
</feature>
<dbReference type="PANTHER" id="PTHR42690:SF1">
    <property type="entry name" value="THREONINE SYNTHASE-LIKE 2"/>
    <property type="match status" value="1"/>
</dbReference>
<evidence type="ECO:0000256" key="3">
    <source>
        <dbReference type="ARBA" id="ARBA00005517"/>
    </source>
</evidence>
<dbReference type="Gene3D" id="3.90.1380.10">
    <property type="entry name" value="Threonine synthase, N-terminal domain"/>
    <property type="match status" value="1"/>
</dbReference>
<dbReference type="Proteomes" id="UP000803884">
    <property type="component" value="Unassembled WGS sequence"/>
</dbReference>
<evidence type="ECO:0000256" key="5">
    <source>
        <dbReference type="ARBA" id="ARBA00022605"/>
    </source>
</evidence>
<dbReference type="GO" id="GO:0009088">
    <property type="term" value="P:threonine biosynthetic process"/>
    <property type="evidence" value="ECO:0007669"/>
    <property type="project" value="UniProtKB-KW"/>
</dbReference>
<dbReference type="EMBL" id="JAAQHG020000010">
    <property type="protein sequence ID" value="KAL1587527.1"/>
    <property type="molecule type" value="Genomic_DNA"/>
</dbReference>
<comment type="pathway">
    <text evidence="2">Amino-acid biosynthesis; L-threonine biosynthesis; L-threonine from L-aspartate: step 5/5.</text>
</comment>
<dbReference type="InterPro" id="IPR001926">
    <property type="entry name" value="TrpB-like_PALP"/>
</dbReference>
<dbReference type="NCBIfam" id="TIGR00260">
    <property type="entry name" value="thrC"/>
    <property type="match status" value="1"/>
</dbReference>
<comment type="cofactor">
    <cofactor evidence="1 9">
        <name>pyridoxal 5'-phosphate</name>
        <dbReference type="ChEBI" id="CHEBI:597326"/>
    </cofactor>
</comment>
<dbReference type="Gene3D" id="3.40.50.1100">
    <property type="match status" value="2"/>
</dbReference>
<dbReference type="GO" id="GO:0004795">
    <property type="term" value="F:threonine synthase activity"/>
    <property type="evidence" value="ECO:0007669"/>
    <property type="project" value="UniProtKB-EC"/>
</dbReference>
<evidence type="ECO:0000259" key="11">
    <source>
        <dbReference type="Pfam" id="PF14821"/>
    </source>
</evidence>
<dbReference type="InterPro" id="IPR036052">
    <property type="entry name" value="TrpB-like_PALP_sf"/>
</dbReference>
<keyword evidence="6" id="KW-0791">Threonine biosynthesis</keyword>
<proteinExistence type="inferred from homology"/>
<keyword evidence="7 9" id="KW-0663">Pyridoxal phosphate</keyword>
<keyword evidence="5" id="KW-0028">Amino-acid biosynthesis</keyword>
<dbReference type="InterPro" id="IPR029144">
    <property type="entry name" value="Thr_synth_N"/>
</dbReference>
<evidence type="ECO:0000256" key="4">
    <source>
        <dbReference type="ARBA" id="ARBA00013028"/>
    </source>
</evidence>
<protein>
    <recommendedName>
        <fullName evidence="4">threonine synthase</fullName>
        <ecNumber evidence="4">4.2.3.1</ecNumber>
    </recommendedName>
</protein>
<dbReference type="FunFam" id="3.40.50.1100:FF:000024">
    <property type="entry name" value="Probable threonine synthase"/>
    <property type="match status" value="1"/>
</dbReference>
<dbReference type="Pfam" id="PF14821">
    <property type="entry name" value="Thr_synth_N"/>
    <property type="match status" value="1"/>
</dbReference>
<dbReference type="Pfam" id="PF24857">
    <property type="entry name" value="THR4_C"/>
    <property type="match status" value="1"/>
</dbReference>
<reference evidence="12 13" key="1">
    <citation type="journal article" date="2020" name="Microbiol. Resour. Announc.">
        <title>Draft Genome Sequence of a Cladosporium Species Isolated from the Mesophotic Ascidian Didemnum maculosum.</title>
        <authorList>
            <person name="Gioti A."/>
            <person name="Siaperas R."/>
            <person name="Nikolaivits E."/>
            <person name="Le Goff G."/>
            <person name="Ouazzani J."/>
            <person name="Kotoulas G."/>
            <person name="Topakas E."/>
        </authorList>
    </citation>
    <scope>NUCLEOTIDE SEQUENCE [LARGE SCALE GENOMIC DNA]</scope>
    <source>
        <strain evidence="12 13">TM138-S3</strain>
    </source>
</reference>
<dbReference type="CDD" id="cd01560">
    <property type="entry name" value="Thr-synth_2"/>
    <property type="match status" value="1"/>
</dbReference>
<dbReference type="EC" id="4.2.3.1" evidence="4"/>
<dbReference type="AlphaFoldDB" id="A0AB34KUN9"/>
<evidence type="ECO:0000313" key="12">
    <source>
        <dbReference type="EMBL" id="KAL1587527.1"/>
    </source>
</evidence>
<dbReference type="InterPro" id="IPR004450">
    <property type="entry name" value="Thr_synthase-like"/>
</dbReference>
<dbReference type="SUPFAM" id="SSF53686">
    <property type="entry name" value="Tryptophan synthase beta subunit-like PLP-dependent enzymes"/>
    <property type="match status" value="1"/>
</dbReference>
<keyword evidence="8" id="KW-0456">Lyase</keyword>
<evidence type="ECO:0000256" key="9">
    <source>
        <dbReference type="PIRSR" id="PIRSR604450-51"/>
    </source>
</evidence>
<evidence type="ECO:0000256" key="2">
    <source>
        <dbReference type="ARBA" id="ARBA00004979"/>
    </source>
</evidence>
<dbReference type="PROSITE" id="PS00165">
    <property type="entry name" value="DEHYDRATASE_SER_THR"/>
    <property type="match status" value="1"/>
</dbReference>
<dbReference type="GeneID" id="96005351"/>